<evidence type="ECO:0000256" key="4">
    <source>
        <dbReference type="ARBA" id="ARBA00022692"/>
    </source>
</evidence>
<reference evidence="9" key="1">
    <citation type="submission" date="2022-01" db="EMBL/GenBank/DDBJ databases">
        <authorList>
            <person name="Criscuolo A."/>
        </authorList>
    </citation>
    <scope>NUCLEOTIDE SEQUENCE</scope>
    <source>
        <strain evidence="9">CIP111893</strain>
    </source>
</reference>
<gene>
    <name evidence="9" type="primary">araQ_1</name>
    <name evidence="9" type="ORF">PAECIP111893_00660</name>
</gene>
<evidence type="ECO:0000256" key="5">
    <source>
        <dbReference type="ARBA" id="ARBA00022989"/>
    </source>
</evidence>
<evidence type="ECO:0000259" key="8">
    <source>
        <dbReference type="PROSITE" id="PS50928"/>
    </source>
</evidence>
<feature type="transmembrane region" description="Helical" evidence="7">
    <location>
        <begin position="12"/>
        <end position="31"/>
    </location>
</feature>
<name>A0ABN8FZ31_9BACL</name>
<keyword evidence="10" id="KW-1185">Reference proteome</keyword>
<proteinExistence type="inferred from homology"/>
<feature type="transmembrane region" description="Helical" evidence="7">
    <location>
        <begin position="187"/>
        <end position="212"/>
    </location>
</feature>
<dbReference type="Pfam" id="PF00528">
    <property type="entry name" value="BPD_transp_1"/>
    <property type="match status" value="1"/>
</dbReference>
<evidence type="ECO:0000256" key="7">
    <source>
        <dbReference type="RuleBase" id="RU363032"/>
    </source>
</evidence>
<protein>
    <submittedName>
        <fullName evidence="9">L-arabinose transport system permease protein AraQ</fullName>
    </submittedName>
</protein>
<evidence type="ECO:0000256" key="2">
    <source>
        <dbReference type="ARBA" id="ARBA00022448"/>
    </source>
</evidence>
<dbReference type="CDD" id="cd06261">
    <property type="entry name" value="TM_PBP2"/>
    <property type="match status" value="1"/>
</dbReference>
<feature type="transmembrane region" description="Helical" evidence="7">
    <location>
        <begin position="71"/>
        <end position="95"/>
    </location>
</feature>
<comment type="subcellular location">
    <subcellularLocation>
        <location evidence="1 7">Cell membrane</location>
        <topology evidence="1 7">Multi-pass membrane protein</topology>
    </subcellularLocation>
</comment>
<dbReference type="Gene3D" id="1.10.3720.10">
    <property type="entry name" value="MetI-like"/>
    <property type="match status" value="1"/>
</dbReference>
<evidence type="ECO:0000256" key="6">
    <source>
        <dbReference type="ARBA" id="ARBA00023136"/>
    </source>
</evidence>
<dbReference type="SUPFAM" id="SSF161098">
    <property type="entry name" value="MetI-like"/>
    <property type="match status" value="1"/>
</dbReference>
<accession>A0ABN8FZ31</accession>
<dbReference type="EMBL" id="CAKMMF010000003">
    <property type="protein sequence ID" value="CAH1195287.1"/>
    <property type="molecule type" value="Genomic_DNA"/>
</dbReference>
<organism evidence="9 10">
    <name type="scientific">Paenibacillus plantiphilus</name>
    <dbReference type="NCBI Taxonomy" id="2905650"/>
    <lineage>
        <taxon>Bacteria</taxon>
        <taxon>Bacillati</taxon>
        <taxon>Bacillota</taxon>
        <taxon>Bacilli</taxon>
        <taxon>Bacillales</taxon>
        <taxon>Paenibacillaceae</taxon>
        <taxon>Paenibacillus</taxon>
    </lineage>
</organism>
<evidence type="ECO:0000313" key="9">
    <source>
        <dbReference type="EMBL" id="CAH1195287.1"/>
    </source>
</evidence>
<keyword evidence="2 7" id="KW-0813">Transport</keyword>
<dbReference type="PANTHER" id="PTHR43744:SF6">
    <property type="entry name" value="ABC TRANSPORTER PERMEASE PROTEIN YESQ-RELATED"/>
    <property type="match status" value="1"/>
</dbReference>
<keyword evidence="4 7" id="KW-0812">Transmembrane</keyword>
<dbReference type="Proteomes" id="UP000838686">
    <property type="component" value="Unassembled WGS sequence"/>
</dbReference>
<dbReference type="PROSITE" id="PS50928">
    <property type="entry name" value="ABC_TM1"/>
    <property type="match status" value="1"/>
</dbReference>
<keyword evidence="5 7" id="KW-1133">Transmembrane helix</keyword>
<comment type="similarity">
    <text evidence="7">Belongs to the binding-protein-dependent transport system permease family.</text>
</comment>
<feature type="transmembrane region" description="Helical" evidence="7">
    <location>
        <begin position="107"/>
        <end position="131"/>
    </location>
</feature>
<keyword evidence="6 7" id="KW-0472">Membrane</keyword>
<evidence type="ECO:0000313" key="10">
    <source>
        <dbReference type="Proteomes" id="UP000838686"/>
    </source>
</evidence>
<feature type="transmembrane region" description="Helical" evidence="7">
    <location>
        <begin position="143"/>
        <end position="166"/>
    </location>
</feature>
<evidence type="ECO:0000256" key="1">
    <source>
        <dbReference type="ARBA" id="ARBA00004651"/>
    </source>
</evidence>
<dbReference type="InterPro" id="IPR035906">
    <property type="entry name" value="MetI-like_sf"/>
</dbReference>
<dbReference type="RefSeq" id="WP_371877626.1">
    <property type="nucleotide sequence ID" value="NZ_CAKMMF010000003.1"/>
</dbReference>
<sequence>MNGIISMKSLRRHGLLLVLSLVMIYPVIWWISASFKSNEEMSSPSLIPIKATINNFIEGWNAVPGFSFTHFYVNTFLLIGGVLFTTLISCSLVAFGFSRLDFPLRSFWFSIVLMTVMLPSQITLVPQYAMFNDFGWVNTYLPFIVPHSMAGGIGGAFFIFLLVQFIRGIPSELDEAAKIDGCTWFGIYFRIIMPLLKAPLVTVAIYCFLWNWDDFLGHLIYINDVDKYTVGLALRMMIDTSSTAPWGQLFAMALVSVLPAVLIFFFAQRHIVEGVATSGLKG</sequence>
<dbReference type="InterPro" id="IPR000515">
    <property type="entry name" value="MetI-like"/>
</dbReference>
<dbReference type="PANTHER" id="PTHR43744">
    <property type="entry name" value="ABC TRANSPORTER PERMEASE PROTEIN MG189-RELATED-RELATED"/>
    <property type="match status" value="1"/>
</dbReference>
<comment type="caution">
    <text evidence="9">The sequence shown here is derived from an EMBL/GenBank/DDBJ whole genome shotgun (WGS) entry which is preliminary data.</text>
</comment>
<feature type="domain" description="ABC transmembrane type-1" evidence="8">
    <location>
        <begin position="72"/>
        <end position="267"/>
    </location>
</feature>
<keyword evidence="3" id="KW-1003">Cell membrane</keyword>
<feature type="transmembrane region" description="Helical" evidence="7">
    <location>
        <begin position="246"/>
        <end position="267"/>
    </location>
</feature>
<evidence type="ECO:0000256" key="3">
    <source>
        <dbReference type="ARBA" id="ARBA00022475"/>
    </source>
</evidence>